<reference evidence="2 3" key="1">
    <citation type="submission" date="2013-06" db="EMBL/GenBank/DDBJ databases">
        <title>Complete genome sequence of Paenibacillus mucilaginosus K02.</title>
        <authorList>
            <person name="Xiao B."/>
            <person name="Sun L."/>
            <person name="Xiao L."/>
            <person name="Lian B."/>
        </authorList>
    </citation>
    <scope>NUCLEOTIDE SEQUENCE [LARGE SCALE GENOMIC DNA]</scope>
    <source>
        <strain evidence="2 3">K02</strain>
    </source>
</reference>
<feature type="compositionally biased region" description="Basic and acidic residues" evidence="1">
    <location>
        <begin position="1"/>
        <end position="15"/>
    </location>
</feature>
<dbReference type="Proteomes" id="UP000007392">
    <property type="component" value="Chromosome"/>
</dbReference>
<protein>
    <submittedName>
        <fullName evidence="2">Uncharacterized protein</fullName>
    </submittedName>
</protein>
<name>I0BIX7_9BACL</name>
<accession>I0BIX7</accession>
<dbReference type="AlphaFoldDB" id="I0BIX7"/>
<gene>
    <name evidence="2" type="ORF">B2K_16620</name>
</gene>
<feature type="region of interest" description="Disordered" evidence="1">
    <location>
        <begin position="1"/>
        <end position="27"/>
    </location>
</feature>
<evidence type="ECO:0000256" key="1">
    <source>
        <dbReference type="SAM" id="MobiDB-lite"/>
    </source>
</evidence>
<sequence length="173" mass="19959">MKEGERSMMSEEKRSWRGSRQVSSEELQERLETVRTLQENELEMYEIAKDKLTGEHYLHYSYLHRSLAGAPGAGAGGEEVFHQLLPLDSDDVLGILFSEQPYVYPQYWKRAFLRNGPEGQYVWFDPTYADAEAENEAFGRDLASRLAEFKRQGNVSEEAVKRFLEELEKGNGK</sequence>
<dbReference type="HOGENOM" id="CLU_1684848_0_0_9"/>
<organism evidence="2 3">
    <name type="scientific">Paenibacillus mucilaginosus K02</name>
    <dbReference type="NCBI Taxonomy" id="997761"/>
    <lineage>
        <taxon>Bacteria</taxon>
        <taxon>Bacillati</taxon>
        <taxon>Bacillota</taxon>
        <taxon>Bacilli</taxon>
        <taxon>Bacillales</taxon>
        <taxon>Paenibacillaceae</taxon>
        <taxon>Paenibacillus</taxon>
    </lineage>
</organism>
<dbReference type="KEGG" id="pmw:B2K_16620"/>
<proteinExistence type="predicted"/>
<evidence type="ECO:0000313" key="3">
    <source>
        <dbReference type="Proteomes" id="UP000007392"/>
    </source>
</evidence>
<evidence type="ECO:0000313" key="2">
    <source>
        <dbReference type="EMBL" id="AFH62324.2"/>
    </source>
</evidence>
<dbReference type="EMBL" id="CP003422">
    <property type="protein sequence ID" value="AFH62324.2"/>
    <property type="molecule type" value="Genomic_DNA"/>
</dbReference>